<sequence length="284" mass="30982">MSGLLPPQAASGERGFFANRGRVPHVSPNLSTLGKYVLEGKPARKWCALFFVIWEHNPPKVPNGRAPFTGKMGGSAERRREALATFTPGEPRMKSDIVRPEGFRPFRCGEVVEITWIPPRICPRSTTESGPPKGERDPFPTKVSSPSWLRAPPYSCPCSAALGAIGWAPPPQHLRVSVRAPGARASPCRRAHHLPPGPFLFPCEGPHGPGLALPHSTPRLSLYATWPGGEPLHPINTHWGISTCLALGPPRPTPSPNQPYPSYPYSTPTRRSTQVCRFSPSPRE</sequence>
<feature type="region of interest" description="Disordered" evidence="1">
    <location>
        <begin position="123"/>
        <end position="144"/>
    </location>
</feature>
<accession>A0A8J4YMI5</accession>
<keyword evidence="3" id="KW-1185">Reference proteome</keyword>
<gene>
    <name evidence="2" type="ORF">GWK47_003440</name>
</gene>
<protein>
    <submittedName>
        <fullName evidence="2">Uncharacterized protein</fullName>
    </submittedName>
</protein>
<feature type="compositionally biased region" description="Low complexity" evidence="1">
    <location>
        <begin position="263"/>
        <end position="273"/>
    </location>
</feature>
<evidence type="ECO:0000313" key="3">
    <source>
        <dbReference type="Proteomes" id="UP000770661"/>
    </source>
</evidence>
<evidence type="ECO:0000256" key="1">
    <source>
        <dbReference type="SAM" id="MobiDB-lite"/>
    </source>
</evidence>
<dbReference type="EMBL" id="JACEEZ010001037">
    <property type="protein sequence ID" value="KAG0729565.1"/>
    <property type="molecule type" value="Genomic_DNA"/>
</dbReference>
<reference evidence="2" key="1">
    <citation type="submission" date="2020-07" db="EMBL/GenBank/DDBJ databases">
        <title>The High-quality genome of the commercially important snow crab, Chionoecetes opilio.</title>
        <authorList>
            <person name="Jeong J.-H."/>
            <person name="Ryu S."/>
        </authorList>
    </citation>
    <scope>NUCLEOTIDE SEQUENCE</scope>
    <source>
        <strain evidence="2">MADBK_172401_WGS</strain>
        <tissue evidence="2">Digestive gland</tissue>
    </source>
</reference>
<feature type="compositionally biased region" description="Pro residues" evidence="1">
    <location>
        <begin position="249"/>
        <end position="262"/>
    </location>
</feature>
<dbReference type="Proteomes" id="UP000770661">
    <property type="component" value="Unassembled WGS sequence"/>
</dbReference>
<dbReference type="AlphaFoldDB" id="A0A8J4YMI5"/>
<feature type="region of interest" description="Disordered" evidence="1">
    <location>
        <begin position="249"/>
        <end position="284"/>
    </location>
</feature>
<proteinExistence type="predicted"/>
<organism evidence="2 3">
    <name type="scientific">Chionoecetes opilio</name>
    <name type="common">Atlantic snow crab</name>
    <name type="synonym">Cancer opilio</name>
    <dbReference type="NCBI Taxonomy" id="41210"/>
    <lineage>
        <taxon>Eukaryota</taxon>
        <taxon>Metazoa</taxon>
        <taxon>Ecdysozoa</taxon>
        <taxon>Arthropoda</taxon>
        <taxon>Crustacea</taxon>
        <taxon>Multicrustacea</taxon>
        <taxon>Malacostraca</taxon>
        <taxon>Eumalacostraca</taxon>
        <taxon>Eucarida</taxon>
        <taxon>Decapoda</taxon>
        <taxon>Pleocyemata</taxon>
        <taxon>Brachyura</taxon>
        <taxon>Eubrachyura</taxon>
        <taxon>Majoidea</taxon>
        <taxon>Majidae</taxon>
        <taxon>Chionoecetes</taxon>
    </lineage>
</organism>
<comment type="caution">
    <text evidence="2">The sequence shown here is derived from an EMBL/GenBank/DDBJ whole genome shotgun (WGS) entry which is preliminary data.</text>
</comment>
<evidence type="ECO:0000313" key="2">
    <source>
        <dbReference type="EMBL" id="KAG0729565.1"/>
    </source>
</evidence>
<name>A0A8J4YMI5_CHIOP</name>